<dbReference type="AlphaFoldDB" id="A0A1F8FWW0"/>
<dbReference type="EMBL" id="MGJZ01000018">
    <property type="protein sequence ID" value="OGN17048.1"/>
    <property type="molecule type" value="Genomic_DNA"/>
</dbReference>
<dbReference type="Proteomes" id="UP000178117">
    <property type="component" value="Unassembled WGS sequence"/>
</dbReference>
<keyword evidence="1" id="KW-0472">Membrane</keyword>
<feature type="domain" description="DUF8128" evidence="2">
    <location>
        <begin position="55"/>
        <end position="413"/>
    </location>
</feature>
<evidence type="ECO:0000259" key="2">
    <source>
        <dbReference type="Pfam" id="PF26449"/>
    </source>
</evidence>
<dbReference type="InterPro" id="IPR058441">
    <property type="entry name" value="DUF8128"/>
</dbReference>
<evidence type="ECO:0000313" key="4">
    <source>
        <dbReference type="Proteomes" id="UP000178117"/>
    </source>
</evidence>
<feature type="transmembrane region" description="Helical" evidence="1">
    <location>
        <begin position="12"/>
        <end position="35"/>
    </location>
</feature>
<sequence length="431" mass="48653">MTDTLFLVLNSLQSGFVILLSWWWFWVPLMLYAIVYGEMAQYNRLSYLSTLKWVLIEIRVPQEAGKSLKAMEQIFVALHAMAAPKPPKNLKERYEAWRDRFIKGKIPHWLSLEIISIGGEIHYYIRVLEEYRDVAEAQIYGHYPDAELTQVQDYLAQLPAALPTGDLDITGAEAALQKEDVIPIKTYLEFEEEKPGKEDVKRIDPLAPLAEMMSSMQFGEYLAIQFLIRPTGDGWVKAGQKVLDKIYEKPEKPRNDALDKTISGIEKGVGAIFGVEAAEEKKEDKKEGKKFGELSPGQQEVVKAMEKGFAKLAFETGIRILYVAPKDRFVASRVPGVFAAFKQYSTQALNGFKSGSSPEVKKGFGKAKKTLVNKEALFKRFKTREFPQKPFVLNTEELTTIFHFPDIGVKTPSLPRVEAKKGEPPAGLPTV</sequence>
<keyword evidence="1" id="KW-0812">Transmembrane</keyword>
<keyword evidence="1" id="KW-1133">Transmembrane helix</keyword>
<dbReference type="STRING" id="1802685.A3C88_02515"/>
<dbReference type="Pfam" id="PF26449">
    <property type="entry name" value="DUF8128"/>
    <property type="match status" value="1"/>
</dbReference>
<evidence type="ECO:0000256" key="1">
    <source>
        <dbReference type="SAM" id="Phobius"/>
    </source>
</evidence>
<reference evidence="3 4" key="1">
    <citation type="journal article" date="2016" name="Nat. Commun.">
        <title>Thousands of microbial genomes shed light on interconnected biogeochemical processes in an aquifer system.</title>
        <authorList>
            <person name="Anantharaman K."/>
            <person name="Brown C.T."/>
            <person name="Hug L.A."/>
            <person name="Sharon I."/>
            <person name="Castelle C.J."/>
            <person name="Probst A.J."/>
            <person name="Thomas B.C."/>
            <person name="Singh A."/>
            <person name="Wilkins M.J."/>
            <person name="Karaoz U."/>
            <person name="Brodie E.L."/>
            <person name="Williams K.H."/>
            <person name="Hubbard S.S."/>
            <person name="Banfield J.F."/>
        </authorList>
    </citation>
    <scope>NUCLEOTIDE SEQUENCE [LARGE SCALE GENOMIC DNA]</scope>
</reference>
<organism evidence="3 4">
    <name type="scientific">Candidatus Yanofskybacteria bacterium RIFCSPHIGHO2_02_FULL_50_12</name>
    <dbReference type="NCBI Taxonomy" id="1802685"/>
    <lineage>
        <taxon>Bacteria</taxon>
        <taxon>Candidatus Yanofskyibacteriota</taxon>
    </lineage>
</organism>
<proteinExistence type="predicted"/>
<comment type="caution">
    <text evidence="3">The sequence shown here is derived from an EMBL/GenBank/DDBJ whole genome shotgun (WGS) entry which is preliminary data.</text>
</comment>
<name>A0A1F8FWW0_9BACT</name>
<evidence type="ECO:0000313" key="3">
    <source>
        <dbReference type="EMBL" id="OGN17048.1"/>
    </source>
</evidence>
<protein>
    <recommendedName>
        <fullName evidence="2">DUF8128 domain-containing protein</fullName>
    </recommendedName>
</protein>
<accession>A0A1F8FWW0</accession>
<gene>
    <name evidence="3" type="ORF">A3C88_02515</name>
</gene>